<accession>A0ABQ0LER3</accession>
<evidence type="ECO:0008006" key="3">
    <source>
        <dbReference type="Google" id="ProtNLM"/>
    </source>
</evidence>
<organism evidence="1 2">
    <name type="scientific">Mycena chlorophos</name>
    <name type="common">Agaric fungus</name>
    <name type="synonym">Agaricus chlorophos</name>
    <dbReference type="NCBI Taxonomy" id="658473"/>
    <lineage>
        <taxon>Eukaryota</taxon>
        <taxon>Fungi</taxon>
        <taxon>Dikarya</taxon>
        <taxon>Basidiomycota</taxon>
        <taxon>Agaricomycotina</taxon>
        <taxon>Agaricomycetes</taxon>
        <taxon>Agaricomycetidae</taxon>
        <taxon>Agaricales</taxon>
        <taxon>Marasmiineae</taxon>
        <taxon>Mycenaceae</taxon>
        <taxon>Mycena</taxon>
    </lineage>
</organism>
<reference evidence="1" key="1">
    <citation type="submission" date="2014-09" db="EMBL/GenBank/DDBJ databases">
        <title>Genome sequence of the luminous mushroom Mycena chlorophos for searching fungal bioluminescence genes.</title>
        <authorList>
            <person name="Tanaka Y."/>
            <person name="Kasuga D."/>
            <person name="Oba Y."/>
            <person name="Hase S."/>
            <person name="Sato K."/>
            <person name="Oba Y."/>
            <person name="Sakakibara Y."/>
        </authorList>
    </citation>
    <scope>NUCLEOTIDE SEQUENCE</scope>
</reference>
<protein>
    <recommendedName>
        <fullName evidence="3">RRM domain-containing protein</fullName>
    </recommendedName>
</protein>
<evidence type="ECO:0000313" key="2">
    <source>
        <dbReference type="Proteomes" id="UP000815677"/>
    </source>
</evidence>
<proteinExistence type="predicted"/>
<sequence>MTVDRGIGTEVFSTGFRAPEPLWHNDDDAQFVADLEMRWAPAGVNMSTSRATTTSSHILSATRVSGGCGFIKFMDEAGQQRALIEMHGCIVCRD</sequence>
<dbReference type="InterPro" id="IPR035979">
    <property type="entry name" value="RBD_domain_sf"/>
</dbReference>
<keyword evidence="2" id="KW-1185">Reference proteome</keyword>
<name>A0ABQ0LER3_MYCCL</name>
<dbReference type="SUPFAM" id="SSF54928">
    <property type="entry name" value="RNA-binding domain, RBD"/>
    <property type="match status" value="1"/>
</dbReference>
<gene>
    <name evidence="1" type="ORF">MCHLO_06879</name>
</gene>
<evidence type="ECO:0000313" key="1">
    <source>
        <dbReference type="EMBL" id="GAT49574.1"/>
    </source>
</evidence>
<dbReference type="Proteomes" id="UP000815677">
    <property type="component" value="Unassembled WGS sequence"/>
</dbReference>
<dbReference type="EMBL" id="DF845663">
    <property type="protein sequence ID" value="GAT49574.1"/>
    <property type="molecule type" value="Genomic_DNA"/>
</dbReference>